<dbReference type="RefSeq" id="WP_369454686.1">
    <property type="nucleotide sequence ID" value="NZ_JBGCUO010000001.1"/>
</dbReference>
<proteinExistence type="predicted"/>
<dbReference type="EMBL" id="JBGCUO010000001">
    <property type="protein sequence ID" value="MEY1661429.1"/>
    <property type="molecule type" value="Genomic_DNA"/>
</dbReference>
<dbReference type="InterPro" id="IPR032314">
    <property type="entry name" value="DUF4845"/>
</dbReference>
<protein>
    <submittedName>
        <fullName evidence="2">DUF4845 domain-containing protein</fullName>
    </submittedName>
</protein>
<comment type="caution">
    <text evidence="2">The sequence shown here is derived from an EMBL/GenBank/DDBJ whole genome shotgun (WGS) entry which is preliminary data.</text>
</comment>
<evidence type="ECO:0000313" key="3">
    <source>
        <dbReference type="Proteomes" id="UP001562065"/>
    </source>
</evidence>
<sequence>MRGASASRQRGLSLLGWLVVLLIGGLLALVAIRLIPVYLEYSSVRTAVQNVLADNNTNLLSERDIRDGVLRRFTVNNVTSIRADELVIRREGTRVVVGVDYEVREPLLANVDLLITFSDDFAKDIR</sequence>
<evidence type="ECO:0000256" key="1">
    <source>
        <dbReference type="SAM" id="Phobius"/>
    </source>
</evidence>
<keyword evidence="1" id="KW-0812">Transmembrane</keyword>
<dbReference type="Pfam" id="PF16137">
    <property type="entry name" value="DUF4845"/>
    <property type="match status" value="1"/>
</dbReference>
<keyword evidence="1" id="KW-1133">Transmembrane helix</keyword>
<keyword evidence="3" id="KW-1185">Reference proteome</keyword>
<organism evidence="2 3">
    <name type="scientific">Isoalcanivorax beigongshangi</name>
    <dbReference type="NCBI Taxonomy" id="3238810"/>
    <lineage>
        <taxon>Bacteria</taxon>
        <taxon>Pseudomonadati</taxon>
        <taxon>Pseudomonadota</taxon>
        <taxon>Gammaproteobacteria</taxon>
        <taxon>Oceanospirillales</taxon>
        <taxon>Alcanivoracaceae</taxon>
        <taxon>Isoalcanivorax</taxon>
    </lineage>
</organism>
<evidence type="ECO:0000313" key="2">
    <source>
        <dbReference type="EMBL" id="MEY1661429.1"/>
    </source>
</evidence>
<accession>A0ABV4AFF4</accession>
<name>A0ABV4AFF4_9GAMM</name>
<keyword evidence="1" id="KW-0472">Membrane</keyword>
<gene>
    <name evidence="2" type="ORF">AB5I84_04620</name>
</gene>
<feature type="transmembrane region" description="Helical" evidence="1">
    <location>
        <begin position="12"/>
        <end position="35"/>
    </location>
</feature>
<dbReference type="Proteomes" id="UP001562065">
    <property type="component" value="Unassembled WGS sequence"/>
</dbReference>
<reference evidence="2 3" key="1">
    <citation type="submission" date="2024-07" db="EMBL/GenBank/DDBJ databases">
        <authorList>
            <person name="Ren Q."/>
        </authorList>
    </citation>
    <scope>NUCLEOTIDE SEQUENCE [LARGE SCALE GENOMIC DNA]</scope>
    <source>
        <strain evidence="2 3">REN37</strain>
    </source>
</reference>